<dbReference type="AlphaFoldDB" id="A0A918FUG3"/>
<dbReference type="Proteomes" id="UP000606194">
    <property type="component" value="Unassembled WGS sequence"/>
</dbReference>
<gene>
    <name evidence="1" type="ORF">GCM10010269_19760</name>
</gene>
<dbReference type="EMBL" id="BMTL01000007">
    <property type="protein sequence ID" value="GGR80672.1"/>
    <property type="molecule type" value="Genomic_DNA"/>
</dbReference>
<evidence type="ECO:0000313" key="2">
    <source>
        <dbReference type="Proteomes" id="UP000606194"/>
    </source>
</evidence>
<reference evidence="1" key="1">
    <citation type="journal article" date="2014" name="Int. J. Syst. Evol. Microbiol.">
        <title>Complete genome sequence of Corynebacterium casei LMG S-19264T (=DSM 44701T), isolated from a smear-ripened cheese.</title>
        <authorList>
            <consortium name="US DOE Joint Genome Institute (JGI-PGF)"/>
            <person name="Walter F."/>
            <person name="Albersmeier A."/>
            <person name="Kalinowski J."/>
            <person name="Ruckert C."/>
        </authorList>
    </citation>
    <scope>NUCLEOTIDE SEQUENCE</scope>
    <source>
        <strain evidence="1">JCM 4386</strain>
    </source>
</reference>
<protein>
    <submittedName>
        <fullName evidence="1">Uncharacterized protein</fullName>
    </submittedName>
</protein>
<name>A0A918FUG3_9ACTN</name>
<proteinExistence type="predicted"/>
<evidence type="ECO:0000313" key="1">
    <source>
        <dbReference type="EMBL" id="GGR80672.1"/>
    </source>
</evidence>
<reference evidence="1" key="2">
    <citation type="submission" date="2020-09" db="EMBL/GenBank/DDBJ databases">
        <authorList>
            <person name="Sun Q."/>
            <person name="Ohkuma M."/>
        </authorList>
    </citation>
    <scope>NUCLEOTIDE SEQUENCE</scope>
    <source>
        <strain evidence="1">JCM 4386</strain>
    </source>
</reference>
<keyword evidence="2" id="KW-1185">Reference proteome</keyword>
<organism evidence="1 2">
    <name type="scientific">Streptomyces humidus</name>
    <dbReference type="NCBI Taxonomy" id="52259"/>
    <lineage>
        <taxon>Bacteria</taxon>
        <taxon>Bacillati</taxon>
        <taxon>Actinomycetota</taxon>
        <taxon>Actinomycetes</taxon>
        <taxon>Kitasatosporales</taxon>
        <taxon>Streptomycetaceae</taxon>
        <taxon>Streptomyces</taxon>
    </lineage>
</organism>
<sequence>MDELRLGLVGLGDEPGYDGADDFGFGHGSSPEGGMGELRCGSKWCGSEGSGALNTNNIT</sequence>
<comment type="caution">
    <text evidence="1">The sequence shown here is derived from an EMBL/GenBank/DDBJ whole genome shotgun (WGS) entry which is preliminary data.</text>
</comment>
<accession>A0A918FUG3</accession>